<reference evidence="1" key="1">
    <citation type="submission" date="2013-07" db="EMBL/GenBank/DDBJ databases">
        <title>Midgut Transcriptome Profiling of Anoplphora glabripennis, a Lignocellulose Degrading, Wood-Boring Cerambycid.</title>
        <authorList>
            <person name="Scully E.D."/>
            <person name="Hoover K."/>
            <person name="Carlson J.E."/>
            <person name="Tien M."/>
            <person name="Geib S.M."/>
        </authorList>
    </citation>
    <scope>NUCLEOTIDE SEQUENCE</scope>
</reference>
<dbReference type="EMBL" id="GALX01003082">
    <property type="protein sequence ID" value="JAB65384.1"/>
    <property type="molecule type" value="Transcribed_RNA"/>
</dbReference>
<dbReference type="AlphaFoldDB" id="V5GMQ9"/>
<dbReference type="Gene3D" id="3.40.50.1820">
    <property type="entry name" value="alpha/beta hydrolase"/>
    <property type="match status" value="1"/>
</dbReference>
<dbReference type="InterPro" id="IPR029058">
    <property type="entry name" value="AB_hydrolase_fold"/>
</dbReference>
<protein>
    <submittedName>
        <fullName evidence="1">Lipase</fullName>
    </submittedName>
</protein>
<proteinExistence type="predicted"/>
<name>V5GMQ9_ANOGL</name>
<evidence type="ECO:0000313" key="1">
    <source>
        <dbReference type="EMBL" id="JAB65384.1"/>
    </source>
</evidence>
<gene>
    <name evidence="1" type="primary">LIP3</name>
</gene>
<organism evidence="1">
    <name type="scientific">Anoplophora glabripennis</name>
    <name type="common">Asian longhorn beetle</name>
    <name type="synonym">Anoplophora nobilis</name>
    <dbReference type="NCBI Taxonomy" id="217634"/>
    <lineage>
        <taxon>Eukaryota</taxon>
        <taxon>Metazoa</taxon>
        <taxon>Ecdysozoa</taxon>
        <taxon>Arthropoda</taxon>
        <taxon>Hexapoda</taxon>
        <taxon>Insecta</taxon>
        <taxon>Pterygota</taxon>
        <taxon>Neoptera</taxon>
        <taxon>Endopterygota</taxon>
        <taxon>Coleoptera</taxon>
        <taxon>Polyphaga</taxon>
        <taxon>Cucujiformia</taxon>
        <taxon>Chrysomeloidea</taxon>
        <taxon>Cerambycidae</taxon>
        <taxon>Lamiinae</taxon>
        <taxon>Lamiini</taxon>
        <taxon>Anoplophora</taxon>
    </lineage>
</organism>
<accession>V5GMQ9</accession>
<dbReference type="SUPFAM" id="SSF53474">
    <property type="entry name" value="alpha/beta-Hydrolases"/>
    <property type="match status" value="1"/>
</dbReference>
<sequence length="274" mass="31191">MMALGPAVYCKNLTSPIVRILKDHYKLVESIADYFNLTAEILGHTFIIETALKLICKNESQYQEVCPLILFLLFGFDSEQFERSIVTTMVEVFPAGLSMKELKHYLQLVKSGHFRQFDHGELNNLEIYKKSSPPDYDISRVTAPVALYYGKNDWLVGTADIDQLAEELPNLVENYLIEYDYFNHMDFIVAKDVVSLLYFDLINKLNEINGLAPLPATSTVSTNYITTTLTNDPTTQPSYTETESQSFTTPGSALSINNFARISFLFVLMLRFVR</sequence>
<dbReference type="PANTHER" id="PTHR11005">
    <property type="entry name" value="LYSOSOMAL ACID LIPASE-RELATED"/>
    <property type="match status" value="1"/>
</dbReference>